<gene>
    <name evidence="3" type="ORF">PECAL_4P15840</name>
</gene>
<comment type="caution">
    <text evidence="3">The sequence shown here is derived from an EMBL/GenBank/DDBJ whole genome shotgun (WGS) entry which is preliminary data.</text>
</comment>
<evidence type="ECO:0000313" key="4">
    <source>
        <dbReference type="Proteomes" id="UP000789595"/>
    </source>
</evidence>
<dbReference type="PROSITE" id="PS01159">
    <property type="entry name" value="WW_DOMAIN_1"/>
    <property type="match status" value="1"/>
</dbReference>
<dbReference type="Gene3D" id="2.20.70.10">
    <property type="match status" value="1"/>
</dbReference>
<keyword evidence="4" id="KW-1185">Reference proteome</keyword>
<dbReference type="EMBL" id="CAKKNE010000004">
    <property type="protein sequence ID" value="CAH0374311.1"/>
    <property type="molecule type" value="Genomic_DNA"/>
</dbReference>
<proteinExistence type="predicted"/>
<reference evidence="3" key="1">
    <citation type="submission" date="2021-11" db="EMBL/GenBank/DDBJ databases">
        <authorList>
            <consortium name="Genoscope - CEA"/>
            <person name="William W."/>
        </authorList>
    </citation>
    <scope>NUCLEOTIDE SEQUENCE</scope>
</reference>
<dbReference type="Proteomes" id="UP000789595">
    <property type="component" value="Unassembled WGS sequence"/>
</dbReference>
<feature type="domain" description="WW" evidence="2">
    <location>
        <begin position="17"/>
        <end position="45"/>
    </location>
</feature>
<organism evidence="3 4">
    <name type="scientific">Pelagomonas calceolata</name>
    <dbReference type="NCBI Taxonomy" id="35677"/>
    <lineage>
        <taxon>Eukaryota</taxon>
        <taxon>Sar</taxon>
        <taxon>Stramenopiles</taxon>
        <taxon>Ochrophyta</taxon>
        <taxon>Pelagophyceae</taxon>
        <taxon>Pelagomonadales</taxon>
        <taxon>Pelagomonadaceae</taxon>
        <taxon>Pelagomonas</taxon>
    </lineage>
</organism>
<accession>A0A8J2STA1</accession>
<dbReference type="InterPro" id="IPR036020">
    <property type="entry name" value="WW_dom_sf"/>
</dbReference>
<evidence type="ECO:0000256" key="1">
    <source>
        <dbReference type="SAM" id="MobiDB-lite"/>
    </source>
</evidence>
<evidence type="ECO:0000313" key="3">
    <source>
        <dbReference type="EMBL" id="CAH0374311.1"/>
    </source>
</evidence>
<feature type="region of interest" description="Disordered" evidence="1">
    <location>
        <begin position="37"/>
        <end position="67"/>
    </location>
</feature>
<sequence>MSDPPAKRAKPDPYAKWQSARDEKTGAVYYYHVDSKKTSWTWPPPLDDGDKADTPSSDVPEFEASATYAGRRPGRVFKRGDRGQGYYRDRAPNETAALPGNLSFYPSKTFAGHKPGMVFRRGDRGQGYYRDNPFGGVPVGQKCERYNPHA</sequence>
<protein>
    <recommendedName>
        <fullName evidence="2">WW domain-containing protein</fullName>
    </recommendedName>
</protein>
<evidence type="ECO:0000259" key="2">
    <source>
        <dbReference type="PROSITE" id="PS50020"/>
    </source>
</evidence>
<dbReference type="PROSITE" id="PS50020">
    <property type="entry name" value="WW_DOMAIN_2"/>
    <property type="match status" value="1"/>
</dbReference>
<dbReference type="SUPFAM" id="SSF51045">
    <property type="entry name" value="WW domain"/>
    <property type="match status" value="1"/>
</dbReference>
<dbReference type="AlphaFoldDB" id="A0A8J2STA1"/>
<name>A0A8J2STA1_9STRA</name>
<dbReference type="InterPro" id="IPR001202">
    <property type="entry name" value="WW_dom"/>
</dbReference>